<evidence type="ECO:0000313" key="1">
    <source>
        <dbReference type="EMBL" id="GGI93512.1"/>
    </source>
</evidence>
<keyword evidence="2" id="KW-1185">Reference proteome</keyword>
<gene>
    <name evidence="1" type="ORF">GCM10009332_33450</name>
</gene>
<dbReference type="AlphaFoldDB" id="A0A917NEQ1"/>
<sequence length="104" mass="11406">MNSEKFVSLLKSELDISFELYASEKSYIGSKLDSLDLSPENKDEVLALIKEAVTENLYVLLSALEGSGSLAGNQQIYTVADENNSIVSGELDSEFYMQVIESSV</sequence>
<protein>
    <submittedName>
        <fullName evidence="1">Uncharacterized protein</fullName>
    </submittedName>
</protein>
<accession>A0A917NEQ1</accession>
<evidence type="ECO:0000313" key="2">
    <source>
        <dbReference type="Proteomes" id="UP000613743"/>
    </source>
</evidence>
<proteinExistence type="predicted"/>
<dbReference type="Proteomes" id="UP000613743">
    <property type="component" value="Unassembled WGS sequence"/>
</dbReference>
<reference evidence="1" key="2">
    <citation type="submission" date="2020-09" db="EMBL/GenBank/DDBJ databases">
        <authorList>
            <person name="Sun Q."/>
            <person name="Ohkuma M."/>
        </authorList>
    </citation>
    <scope>NUCLEOTIDE SEQUENCE</scope>
    <source>
        <strain evidence="1">JCM 30804</strain>
    </source>
</reference>
<dbReference type="EMBL" id="BMPZ01000020">
    <property type="protein sequence ID" value="GGI93512.1"/>
    <property type="molecule type" value="Genomic_DNA"/>
</dbReference>
<dbReference type="RefSeq" id="WP_188923097.1">
    <property type="nucleotide sequence ID" value="NZ_BMPZ01000020.1"/>
</dbReference>
<organism evidence="1 2">
    <name type="scientific">Shewanella gelidii</name>
    <dbReference type="NCBI Taxonomy" id="1642821"/>
    <lineage>
        <taxon>Bacteria</taxon>
        <taxon>Pseudomonadati</taxon>
        <taxon>Pseudomonadota</taxon>
        <taxon>Gammaproteobacteria</taxon>
        <taxon>Alteromonadales</taxon>
        <taxon>Shewanellaceae</taxon>
        <taxon>Shewanella</taxon>
    </lineage>
</organism>
<name>A0A917NEQ1_9GAMM</name>
<comment type="caution">
    <text evidence="1">The sequence shown here is derived from an EMBL/GenBank/DDBJ whole genome shotgun (WGS) entry which is preliminary data.</text>
</comment>
<reference evidence="1" key="1">
    <citation type="journal article" date="2014" name="Int. J. Syst. Evol. Microbiol.">
        <title>Complete genome sequence of Corynebacterium casei LMG S-19264T (=DSM 44701T), isolated from a smear-ripened cheese.</title>
        <authorList>
            <consortium name="US DOE Joint Genome Institute (JGI-PGF)"/>
            <person name="Walter F."/>
            <person name="Albersmeier A."/>
            <person name="Kalinowski J."/>
            <person name="Ruckert C."/>
        </authorList>
    </citation>
    <scope>NUCLEOTIDE SEQUENCE</scope>
    <source>
        <strain evidence="1">JCM 30804</strain>
    </source>
</reference>